<evidence type="ECO:0000313" key="2">
    <source>
        <dbReference type="Proteomes" id="UP001303046"/>
    </source>
</evidence>
<sequence length="334" mass="38994">MIDQVFVVEVWQRYSKPLQLAHLDFEAVFDSPHRGLLLSALRADEVPGKFAILISDMNGRTTLAVRTPAGCATPFKVETAVRQGLWRNTFCSTLPSMISCEEHLSNVPLMCKDALKLTRHSLTKCLWATPIANEVKLRVYLSTIRPMMMYRAETWTAPSTVMERLECTERKLFRRLLGYFWPRVCHNDYLYAEIDVVYRRMTRGRYQHLAPPSKVAKVNRLRFFGHILRRPADRLVQRVLRNLPGSSWKTPPGRKRKFWTEVVKEDMRTLGVDRQYRRDVRFRRIWHSDEWIDCVQALAEGCTELCSRTAHGPSTVMENLDCMERKLTRSSVEM</sequence>
<dbReference type="EMBL" id="JAVFWL010000006">
    <property type="protein sequence ID" value="KAK6762474.1"/>
    <property type="molecule type" value="Genomic_DNA"/>
</dbReference>
<evidence type="ECO:0008006" key="3">
    <source>
        <dbReference type="Google" id="ProtNLM"/>
    </source>
</evidence>
<accession>A0ABR1EIJ3</accession>
<gene>
    <name evidence="1" type="primary">Necator_chrX.g23429</name>
    <name evidence="1" type="ORF">RB195_023266</name>
</gene>
<proteinExistence type="predicted"/>
<name>A0ABR1EIJ3_NECAM</name>
<comment type="caution">
    <text evidence="1">The sequence shown here is derived from an EMBL/GenBank/DDBJ whole genome shotgun (WGS) entry which is preliminary data.</text>
</comment>
<dbReference type="Proteomes" id="UP001303046">
    <property type="component" value="Unassembled WGS sequence"/>
</dbReference>
<keyword evidence="2" id="KW-1185">Reference proteome</keyword>
<dbReference type="PANTHER" id="PTHR47027:SF20">
    <property type="entry name" value="REVERSE TRANSCRIPTASE-LIKE PROTEIN WITH RNA-DIRECTED DNA POLYMERASE DOMAIN"/>
    <property type="match status" value="1"/>
</dbReference>
<reference evidence="1 2" key="1">
    <citation type="submission" date="2023-08" db="EMBL/GenBank/DDBJ databases">
        <title>A Necator americanus chromosomal reference genome.</title>
        <authorList>
            <person name="Ilik V."/>
            <person name="Petrzelkova K.J."/>
            <person name="Pardy F."/>
            <person name="Fuh T."/>
            <person name="Niatou-Singa F.S."/>
            <person name="Gouil Q."/>
            <person name="Baker L."/>
            <person name="Ritchie M.E."/>
            <person name="Jex A.R."/>
            <person name="Gazzola D."/>
            <person name="Li H."/>
            <person name="Toshio Fujiwara R."/>
            <person name="Zhan B."/>
            <person name="Aroian R.V."/>
            <person name="Pafco B."/>
            <person name="Schwarz E.M."/>
        </authorList>
    </citation>
    <scope>NUCLEOTIDE SEQUENCE [LARGE SCALE GENOMIC DNA]</scope>
    <source>
        <strain evidence="1 2">Aroian</strain>
        <tissue evidence="1">Whole animal</tissue>
    </source>
</reference>
<dbReference type="PANTHER" id="PTHR47027">
    <property type="entry name" value="REVERSE TRANSCRIPTASE DOMAIN-CONTAINING PROTEIN"/>
    <property type="match status" value="1"/>
</dbReference>
<evidence type="ECO:0000313" key="1">
    <source>
        <dbReference type="EMBL" id="KAK6762474.1"/>
    </source>
</evidence>
<protein>
    <recommendedName>
        <fullName evidence="3">Reverse transcriptase domain-containing protein</fullName>
    </recommendedName>
</protein>
<organism evidence="1 2">
    <name type="scientific">Necator americanus</name>
    <name type="common">Human hookworm</name>
    <dbReference type="NCBI Taxonomy" id="51031"/>
    <lineage>
        <taxon>Eukaryota</taxon>
        <taxon>Metazoa</taxon>
        <taxon>Ecdysozoa</taxon>
        <taxon>Nematoda</taxon>
        <taxon>Chromadorea</taxon>
        <taxon>Rhabditida</taxon>
        <taxon>Rhabditina</taxon>
        <taxon>Rhabditomorpha</taxon>
        <taxon>Strongyloidea</taxon>
        <taxon>Ancylostomatidae</taxon>
        <taxon>Bunostominae</taxon>
        <taxon>Necator</taxon>
    </lineage>
</organism>